<dbReference type="SUPFAM" id="SSF56994">
    <property type="entry name" value="Insulin-like"/>
    <property type="match status" value="1"/>
</dbReference>
<dbReference type="SMART" id="SM00078">
    <property type="entry name" value="IlGF"/>
    <property type="match status" value="1"/>
</dbReference>
<dbReference type="InterPro" id="IPR022352">
    <property type="entry name" value="Ins/IGF/rlx"/>
</dbReference>
<comment type="similarity">
    <text evidence="1 6">Belongs to the insulin family.</text>
</comment>
<keyword evidence="6" id="KW-0964">Secreted</keyword>
<reference evidence="10" key="2">
    <citation type="submission" date="2025-08" db="UniProtKB">
        <authorList>
            <consortium name="RefSeq"/>
        </authorList>
    </citation>
    <scope>IDENTIFICATION</scope>
    <source>
        <tissue evidence="10">Adult</tissue>
    </source>
</reference>
<dbReference type="Pfam" id="PF00049">
    <property type="entry name" value="Insulin"/>
    <property type="match status" value="1"/>
</dbReference>
<gene>
    <name evidence="10" type="primary">LOC109580026</name>
</gene>
<evidence type="ECO:0000259" key="8">
    <source>
        <dbReference type="SMART" id="SM00078"/>
    </source>
</evidence>
<dbReference type="InterPro" id="IPR022353">
    <property type="entry name" value="Insulin_CS"/>
</dbReference>
<dbReference type="PRINTS" id="PR00276">
    <property type="entry name" value="INSULINFAMLY"/>
</dbReference>
<comment type="subcellular location">
    <subcellularLocation>
        <location evidence="6">Secreted</location>
    </subcellularLocation>
</comment>
<evidence type="ECO:0000256" key="2">
    <source>
        <dbReference type="ARBA" id="ARBA00011207"/>
    </source>
</evidence>
<dbReference type="GO" id="GO:0005576">
    <property type="term" value="C:extracellular region"/>
    <property type="evidence" value="ECO:0007669"/>
    <property type="project" value="UniProtKB-SubCell"/>
</dbReference>
<comment type="subunit">
    <text evidence="2">Heterodimer of a B chain and an A chain linked by two disulfide bonds.</text>
</comment>
<reference evidence="9" key="1">
    <citation type="submission" date="2025-05" db="UniProtKB">
        <authorList>
            <consortium name="RefSeq"/>
        </authorList>
    </citation>
    <scope>NUCLEOTIDE SEQUENCE [LARGE SCALE GENOMIC DNA]</scope>
</reference>
<dbReference type="Gene3D" id="1.10.100.10">
    <property type="entry name" value="Insulin-like"/>
    <property type="match status" value="1"/>
</dbReference>
<dbReference type="AlphaFoldDB" id="A0A6J0RKZ1"/>
<dbReference type="RefSeq" id="XP_019848307.2">
    <property type="nucleotide sequence ID" value="XM_019992748.3"/>
</dbReference>
<feature type="domain" description="Insulin-like" evidence="8">
    <location>
        <begin position="26"/>
        <end position="116"/>
    </location>
</feature>
<keyword evidence="4 7" id="KW-0732">Signal</keyword>
<dbReference type="FunCoup" id="A0A6J0RKZ1">
    <property type="interactions" value="220"/>
</dbReference>
<evidence type="ECO:0000256" key="6">
    <source>
        <dbReference type="RuleBase" id="RU000406"/>
    </source>
</evidence>
<evidence type="ECO:0000313" key="9">
    <source>
        <dbReference type="Proteomes" id="UP001652620"/>
    </source>
</evidence>
<dbReference type="GO" id="GO:0005179">
    <property type="term" value="F:hormone activity"/>
    <property type="evidence" value="ECO:0007669"/>
    <property type="project" value="InterPro"/>
</dbReference>
<dbReference type="InterPro" id="IPR036438">
    <property type="entry name" value="Insulin-like_sf"/>
</dbReference>
<dbReference type="PANTHER" id="PTHR13647:SF4">
    <property type="entry name" value="INSULIN-LIKE PEPTIDE 1-RELATED"/>
    <property type="match status" value="1"/>
</dbReference>
<evidence type="ECO:0000256" key="5">
    <source>
        <dbReference type="ARBA" id="ARBA00023157"/>
    </source>
</evidence>
<proteinExistence type="inferred from homology"/>
<sequence>MISSALKIVTLIAVFIVGLEHISAQQAVCGPAIDAALSIMCENGFNTKFKKSLEWDGLGNAEPEELSPFGLMNFPFLGKNHGGHVDTVAKTRRRREGVYDECCRKPCSYGELLSYCK</sequence>
<dbReference type="InParanoid" id="A0A6J0RKZ1"/>
<evidence type="ECO:0000256" key="3">
    <source>
        <dbReference type="ARBA" id="ARBA00022685"/>
    </source>
</evidence>
<dbReference type="GeneID" id="109580026"/>
<keyword evidence="3" id="KW-0165">Cleavage on pair of basic residues</keyword>
<dbReference type="InterPro" id="IPR016179">
    <property type="entry name" value="Insulin-like"/>
</dbReference>
<keyword evidence="5" id="KW-1015">Disulfide bond</keyword>
<evidence type="ECO:0000256" key="1">
    <source>
        <dbReference type="ARBA" id="ARBA00009034"/>
    </source>
</evidence>
<dbReference type="PANTHER" id="PTHR13647">
    <property type="entry name" value="INSULIN-LIKE PEPTIDE 2-RELATED"/>
    <property type="match status" value="1"/>
</dbReference>
<evidence type="ECO:0000313" key="10">
    <source>
        <dbReference type="RefSeq" id="XP_019848307.2"/>
    </source>
</evidence>
<keyword evidence="9" id="KW-1185">Reference proteome</keyword>
<feature type="signal peptide" evidence="7">
    <location>
        <begin position="1"/>
        <end position="24"/>
    </location>
</feature>
<feature type="chain" id="PRO_5045231470" evidence="7">
    <location>
        <begin position="25"/>
        <end position="117"/>
    </location>
</feature>
<dbReference type="CDD" id="cd04366">
    <property type="entry name" value="IlGF_insulin_bombyxin_like"/>
    <property type="match status" value="1"/>
</dbReference>
<evidence type="ECO:0000256" key="4">
    <source>
        <dbReference type="ARBA" id="ARBA00022729"/>
    </source>
</evidence>
<dbReference type="Proteomes" id="UP001652620">
    <property type="component" value="Chromosome 1"/>
</dbReference>
<evidence type="ECO:0000256" key="7">
    <source>
        <dbReference type="SAM" id="SignalP"/>
    </source>
</evidence>
<organism evidence="9 10">
    <name type="scientific">Bactrocera dorsalis</name>
    <name type="common">Oriental fruit fly</name>
    <name type="synonym">Dacus dorsalis</name>
    <dbReference type="NCBI Taxonomy" id="27457"/>
    <lineage>
        <taxon>Eukaryota</taxon>
        <taxon>Metazoa</taxon>
        <taxon>Ecdysozoa</taxon>
        <taxon>Arthropoda</taxon>
        <taxon>Hexapoda</taxon>
        <taxon>Insecta</taxon>
        <taxon>Pterygota</taxon>
        <taxon>Neoptera</taxon>
        <taxon>Endopterygota</taxon>
        <taxon>Diptera</taxon>
        <taxon>Brachycera</taxon>
        <taxon>Muscomorpha</taxon>
        <taxon>Tephritoidea</taxon>
        <taxon>Tephritidae</taxon>
        <taxon>Bactrocera</taxon>
        <taxon>Bactrocera</taxon>
    </lineage>
</organism>
<dbReference type="KEGG" id="bdr:109580026"/>
<dbReference type="PROSITE" id="PS00262">
    <property type="entry name" value="INSULIN"/>
    <property type="match status" value="1"/>
</dbReference>
<name>A0A6J0RKZ1_BACDO</name>
<protein>
    <submittedName>
        <fullName evidence="10">LIRP</fullName>
    </submittedName>
</protein>
<accession>A0A6J0RKZ1</accession>
<dbReference type="OrthoDB" id="10019596at2759"/>